<dbReference type="RefSeq" id="WP_121643805.1">
    <property type="nucleotide sequence ID" value="NZ_RCWN01000001.1"/>
</dbReference>
<evidence type="ECO:0000313" key="2">
    <source>
        <dbReference type="Proteomes" id="UP000281094"/>
    </source>
</evidence>
<comment type="caution">
    <text evidence="1">The sequence shown here is derived from an EMBL/GenBank/DDBJ whole genome shotgun (WGS) entry which is preliminary data.</text>
</comment>
<organism evidence="1 2">
    <name type="scientific">Notoacmeibacter ruber</name>
    <dbReference type="NCBI Taxonomy" id="2670375"/>
    <lineage>
        <taxon>Bacteria</taxon>
        <taxon>Pseudomonadati</taxon>
        <taxon>Pseudomonadota</taxon>
        <taxon>Alphaproteobacteria</taxon>
        <taxon>Hyphomicrobiales</taxon>
        <taxon>Notoacmeibacteraceae</taxon>
        <taxon>Notoacmeibacter</taxon>
    </lineage>
</organism>
<accession>A0A3L7J893</accession>
<dbReference type="EMBL" id="RCWN01000001">
    <property type="protein sequence ID" value="RLQ86836.1"/>
    <property type="molecule type" value="Genomic_DNA"/>
</dbReference>
<protein>
    <submittedName>
        <fullName evidence="1">Uncharacterized protein</fullName>
    </submittedName>
</protein>
<reference evidence="1 2" key="1">
    <citation type="submission" date="2018-10" db="EMBL/GenBank/DDBJ databases">
        <title>Notoacmeibacter sp. M2BS9Y-3-1, whole genome shotgun sequence.</title>
        <authorList>
            <person name="Tuo L."/>
        </authorList>
    </citation>
    <scope>NUCLEOTIDE SEQUENCE [LARGE SCALE GENOMIC DNA]</scope>
    <source>
        <strain evidence="1 2">M2BS9Y-3-1</strain>
    </source>
</reference>
<gene>
    <name evidence="1" type="ORF">D8780_00080</name>
</gene>
<sequence length="337" mass="37766">MQTEHAETLNNSAITLVESIVGLQSFDWLIALRRRLQPVLRAHADGDNDPLFRYLLTAFQYQGMTDANVSALLEQTPVPGTAEIAWALRSGSDCDLLTSHWHFEGCGYRKTEGICRNPHLLDGCAVPNMDLRNGRLCQGAASFFLFVRDVCDDDLLGWIDKRLSVSCPDLSDRQQAKEAMIRPLSHVFGVSDKVLSLALSDVLLADQRHAMRVRAGASLIVVDTLVHNFLIRTGILRQFGFEHPYGAGCYDERGCATAIDHLTDRLSERDPDAFSGEETLFPRHVQKAIWSFCAQSGFDICNGNRIDDTRRCGNETCPVFDLCERRPLRRSNIDKSH</sequence>
<name>A0A3L7J893_9HYPH</name>
<dbReference type="Proteomes" id="UP000281094">
    <property type="component" value="Unassembled WGS sequence"/>
</dbReference>
<keyword evidence="2" id="KW-1185">Reference proteome</keyword>
<dbReference type="AlphaFoldDB" id="A0A3L7J893"/>
<proteinExistence type="predicted"/>
<evidence type="ECO:0000313" key="1">
    <source>
        <dbReference type="EMBL" id="RLQ86836.1"/>
    </source>
</evidence>